<dbReference type="Pfam" id="PF00359">
    <property type="entry name" value="PTS_EIIA_2"/>
    <property type="match status" value="1"/>
</dbReference>
<dbReference type="InterPro" id="IPR036095">
    <property type="entry name" value="PTS_EIIB-like_sf"/>
</dbReference>
<dbReference type="Proteomes" id="UP000682403">
    <property type="component" value="Unassembled WGS sequence"/>
</dbReference>
<feature type="domain" description="PRD" evidence="7">
    <location>
        <begin position="187"/>
        <end position="297"/>
    </location>
</feature>
<keyword evidence="2" id="KW-0677">Repeat</keyword>
<evidence type="ECO:0000256" key="4">
    <source>
        <dbReference type="ARBA" id="ARBA00023163"/>
    </source>
</evidence>
<feature type="domain" description="PRD" evidence="7">
    <location>
        <begin position="300"/>
        <end position="405"/>
    </location>
</feature>
<dbReference type="EMBL" id="JAGVRK010000001">
    <property type="protein sequence ID" value="MBS2967392.1"/>
    <property type="molecule type" value="Genomic_DNA"/>
</dbReference>
<dbReference type="InterPro" id="IPR016152">
    <property type="entry name" value="PTrfase/Anion_transptr"/>
</dbReference>
<accession>A0ABS5L9I7</accession>
<proteinExistence type="predicted"/>
<dbReference type="PROSITE" id="PS51099">
    <property type="entry name" value="PTS_EIIB_TYPE_2"/>
    <property type="match status" value="1"/>
</dbReference>
<dbReference type="PANTHER" id="PTHR30185:SF18">
    <property type="entry name" value="TRANSCRIPTIONAL REGULATOR MTLR"/>
    <property type="match status" value="1"/>
</dbReference>
<evidence type="ECO:0000259" key="5">
    <source>
        <dbReference type="PROSITE" id="PS51094"/>
    </source>
</evidence>
<dbReference type="RefSeq" id="WP_211555804.1">
    <property type="nucleotide sequence ID" value="NZ_JAGVRK010000001.1"/>
</dbReference>
<dbReference type="InterPro" id="IPR036388">
    <property type="entry name" value="WH-like_DNA-bd_sf"/>
</dbReference>
<dbReference type="Pfam" id="PF08279">
    <property type="entry name" value="HTH_11"/>
    <property type="match status" value="1"/>
</dbReference>
<dbReference type="Gene3D" id="3.40.930.10">
    <property type="entry name" value="Mannitol-specific EII, Chain A"/>
    <property type="match status" value="1"/>
</dbReference>
<dbReference type="InterPro" id="IPR013196">
    <property type="entry name" value="HTH_11"/>
</dbReference>
<name>A0ABS5L9I7_9BACI</name>
<dbReference type="PROSITE" id="PS51094">
    <property type="entry name" value="PTS_EIIA_TYPE_2"/>
    <property type="match status" value="1"/>
</dbReference>
<dbReference type="SUPFAM" id="SSF63520">
    <property type="entry name" value="PTS-regulatory domain, PRD"/>
    <property type="match status" value="2"/>
</dbReference>
<dbReference type="CDD" id="cd05568">
    <property type="entry name" value="PTS_IIB_bgl_like"/>
    <property type="match status" value="1"/>
</dbReference>
<dbReference type="Gene3D" id="1.10.1790.10">
    <property type="entry name" value="PRD domain"/>
    <property type="match status" value="2"/>
</dbReference>
<dbReference type="InterPro" id="IPR013011">
    <property type="entry name" value="PTS_EIIB_2"/>
</dbReference>
<feature type="domain" description="PTS EIIB type-2" evidence="6">
    <location>
        <begin position="408"/>
        <end position="497"/>
    </location>
</feature>
<dbReference type="PANTHER" id="PTHR30185">
    <property type="entry name" value="CRYPTIC BETA-GLUCOSIDE BGL OPERON ANTITERMINATOR"/>
    <property type="match status" value="1"/>
</dbReference>
<evidence type="ECO:0000256" key="1">
    <source>
        <dbReference type="ARBA" id="ARBA00022679"/>
    </source>
</evidence>
<dbReference type="InterPro" id="IPR036634">
    <property type="entry name" value="PRD_sf"/>
</dbReference>
<dbReference type="Gene3D" id="3.40.50.2300">
    <property type="match status" value="1"/>
</dbReference>
<feature type="domain" description="PTS EIIA type-2" evidence="5">
    <location>
        <begin position="537"/>
        <end position="684"/>
    </location>
</feature>
<organism evidence="8 9">
    <name type="scientific">Metabacillus flavus</name>
    <dbReference type="NCBI Taxonomy" id="2823519"/>
    <lineage>
        <taxon>Bacteria</taxon>
        <taxon>Bacillati</taxon>
        <taxon>Bacillota</taxon>
        <taxon>Bacilli</taxon>
        <taxon>Bacillales</taxon>
        <taxon>Bacillaceae</taxon>
        <taxon>Metabacillus</taxon>
    </lineage>
</organism>
<evidence type="ECO:0000256" key="2">
    <source>
        <dbReference type="ARBA" id="ARBA00022737"/>
    </source>
</evidence>
<dbReference type="InterPro" id="IPR050661">
    <property type="entry name" value="BglG_antiterminators"/>
</dbReference>
<evidence type="ECO:0000256" key="3">
    <source>
        <dbReference type="ARBA" id="ARBA00023015"/>
    </source>
</evidence>
<evidence type="ECO:0000259" key="6">
    <source>
        <dbReference type="PROSITE" id="PS51099"/>
    </source>
</evidence>
<dbReference type="PROSITE" id="PS51372">
    <property type="entry name" value="PRD_2"/>
    <property type="match status" value="2"/>
</dbReference>
<dbReference type="InterPro" id="IPR002178">
    <property type="entry name" value="PTS_EIIA_type-2_dom"/>
</dbReference>
<comment type="caution">
    <text evidence="8">The sequence shown here is derived from an EMBL/GenBank/DDBJ whole genome shotgun (WGS) entry which is preliminary data.</text>
</comment>
<keyword evidence="4" id="KW-0804">Transcription</keyword>
<keyword evidence="3" id="KW-0805">Transcription regulation</keyword>
<dbReference type="SUPFAM" id="SSF55804">
    <property type="entry name" value="Phoshotransferase/anion transport protein"/>
    <property type="match status" value="1"/>
</dbReference>
<dbReference type="InterPro" id="IPR011608">
    <property type="entry name" value="PRD"/>
</dbReference>
<dbReference type="Gene3D" id="1.10.10.10">
    <property type="entry name" value="Winged helix-like DNA-binding domain superfamily/Winged helix DNA-binding domain"/>
    <property type="match status" value="1"/>
</dbReference>
<protein>
    <submittedName>
        <fullName evidence="8">BglG family transcription antiterminator</fullName>
    </submittedName>
</protein>
<evidence type="ECO:0000313" key="9">
    <source>
        <dbReference type="Proteomes" id="UP000682403"/>
    </source>
</evidence>
<dbReference type="Pfam" id="PF02302">
    <property type="entry name" value="PTS_IIB"/>
    <property type="match status" value="1"/>
</dbReference>
<dbReference type="Pfam" id="PF00874">
    <property type="entry name" value="PRD"/>
    <property type="match status" value="2"/>
</dbReference>
<evidence type="ECO:0000313" key="8">
    <source>
        <dbReference type="EMBL" id="MBS2967392.1"/>
    </source>
</evidence>
<dbReference type="InterPro" id="IPR003501">
    <property type="entry name" value="PTS_EIIB_2/3"/>
</dbReference>
<sequence>MFVTAREKAIIELIIKTSGKHTAHSIAAFLHVSVRTVQRDLKNIEPILNRFDLSLAKSQDKGLSITGKNENIFKLVQMMVNIKLVDLTAEERKLLLLIELMEEKEAIKLAPLANDLGISVTTLVTYMDELSGWLSSFGMELSRKKGVGVEIVAREDSRRKALASFFLMYFNEELIENVFRLSQKENEDQKVLHYFDPAYLRAVDEQLSFQNNGYLKLADSAYIALIVHICITIQRHEGGFRLSEGEEDPNIHEYEEYKRIKEVSRGIEEIFSIVLDEAEIHFLSVIWRGSRVQEAEEVYYDSVVIGRSIKRIIQHVSQKLNIDLTSDFSLFQGLFAHMEPSLFRIQQGLGSFNPLTDDIKKKYPVLYMAVAQSLELEFNDIEFPPDEIAYIVLHFGSALELRKEDLSIRALVVCPTGIGTSKMLASRIKKEMAEISSIEISSLKEIQEIDLQQFDLVISTVRLPFFQQSYVLVNPLLSDEDIGSIRHFLGEHIQTFTSKQHYADQSPLKAFNETMEASSSLEALLQEMEDTHASIRMILKNLAVSDRKKADSHHRLLEEMAAECEAEGLLNGAKAVAEQLLARERQAGLGIPDTNMALFHARHEGVKELIFRVVHLDEPYQIKGMDRNDMQARNILLLLAPMHLRPKQLEIVSLISTAIVESKENMLIFSSSNEQMIRRKLGETFYAYVQNKRIKE</sequence>
<reference evidence="8 9" key="1">
    <citation type="submission" date="2021-04" db="EMBL/GenBank/DDBJ databases">
        <title>Metabacillus sp. strain KIGAM252 whole genome sequence.</title>
        <authorList>
            <person name="Seo M.-J."/>
            <person name="Cho E.-S."/>
            <person name="Hwang C.Y."/>
            <person name="Yoon D.J."/>
        </authorList>
    </citation>
    <scope>NUCLEOTIDE SEQUENCE [LARGE SCALE GENOMIC DNA]</scope>
    <source>
        <strain evidence="8 9">KIGAM252</strain>
    </source>
</reference>
<evidence type="ECO:0000259" key="7">
    <source>
        <dbReference type="PROSITE" id="PS51372"/>
    </source>
</evidence>
<gene>
    <name evidence="8" type="ORF">J9317_01125</name>
</gene>
<keyword evidence="9" id="KW-1185">Reference proteome</keyword>
<keyword evidence="1" id="KW-0808">Transferase</keyword>
<dbReference type="SUPFAM" id="SSF52794">
    <property type="entry name" value="PTS system IIB component-like"/>
    <property type="match status" value="1"/>
</dbReference>